<keyword evidence="4" id="KW-1185">Reference proteome</keyword>
<evidence type="ECO:0000259" key="2">
    <source>
        <dbReference type="Pfam" id="PF11961"/>
    </source>
</evidence>
<evidence type="ECO:0000313" key="3">
    <source>
        <dbReference type="EMBL" id="KAF3441732.1"/>
    </source>
</evidence>
<name>A0A8K0GUG1_9ROSA</name>
<dbReference type="AlphaFoldDB" id="A0A8K0GUG1"/>
<evidence type="ECO:0000313" key="4">
    <source>
        <dbReference type="Proteomes" id="UP000796880"/>
    </source>
</evidence>
<dbReference type="InterPro" id="IPR007700">
    <property type="entry name" value="DUF668"/>
</dbReference>
<comment type="caution">
    <text evidence="3">The sequence shown here is derived from an EMBL/GenBank/DDBJ whole genome shotgun (WGS) entry which is preliminary data.</text>
</comment>
<dbReference type="EMBL" id="VOIH02000007">
    <property type="protein sequence ID" value="KAF3441732.1"/>
    <property type="molecule type" value="Genomic_DNA"/>
</dbReference>
<reference evidence="3" key="1">
    <citation type="submission" date="2020-03" db="EMBL/GenBank/DDBJ databases">
        <title>A high-quality chromosome-level genome assembly of a woody plant with both climbing and erect habits, Rhamnella rubrinervis.</title>
        <authorList>
            <person name="Lu Z."/>
            <person name="Yang Y."/>
            <person name="Zhu X."/>
            <person name="Sun Y."/>
        </authorList>
    </citation>
    <scope>NUCLEOTIDE SEQUENCE</scope>
    <source>
        <strain evidence="3">BYM</strain>
        <tissue evidence="3">Leaf</tissue>
    </source>
</reference>
<dbReference type="PANTHER" id="PTHR31371:SF4">
    <property type="entry name" value="DUF668 DOMAIN-CONTAINING PROTEIN"/>
    <property type="match status" value="1"/>
</dbReference>
<gene>
    <name evidence="3" type="ORF">FNV43_RR15647</name>
</gene>
<sequence>MKEDMVTNSWFSSLWSGWKTGAETDKPVIGILAFEVAGLMLKVANLWHSLSDEEIITLKEQIVNSVGAKRLVSDDDDYMMELALDEIIENLGHLARSVVRLGKRCTNPVYHRLEQFFKDPIQNGFQWFGWEYRLKKMERKVKKMERFVAATTQLSQELEVLAELEQTLRRMQLNERLSRVKYLEFQQKVTCQRQEVRNLKEMSPWNRSYDYIVRLLARSLLTILERLKHVFGVNQMAYVEGNDDCQYRSSDSLPHSRSFSAHMHSSFYPSESNLCGFYSGPLKKPGMNADKIRMKNIQQHDQHALSIQHRKLQHSKTKRLSHGGSFKGCMVGGIDSPIEERCKPTVGGSMRLINATIRNMNTTENTNMGPLASTNRIYVKLLLFNSRNKLLKARSSTLGGAALALHYANIIVLIEELASSPHLITLDARDDLYSMLPTTIRAALRARFKSYSKIKDSSIYDPAIAMEWNLAVMRILEWLVPLAQNMIKWHSDRNIEKQQEVSSTSVLLVQTLYFADQAKTEAAITELLMGLSYMCRIGELKGKVSLQTSTVSPNCDDMLRKE</sequence>
<dbReference type="Proteomes" id="UP000796880">
    <property type="component" value="Unassembled WGS sequence"/>
</dbReference>
<dbReference type="InterPro" id="IPR021864">
    <property type="entry name" value="DUF3475"/>
</dbReference>
<dbReference type="Pfam" id="PF11961">
    <property type="entry name" value="DUF3475"/>
    <property type="match status" value="1"/>
</dbReference>
<organism evidence="3 4">
    <name type="scientific">Rhamnella rubrinervis</name>
    <dbReference type="NCBI Taxonomy" id="2594499"/>
    <lineage>
        <taxon>Eukaryota</taxon>
        <taxon>Viridiplantae</taxon>
        <taxon>Streptophyta</taxon>
        <taxon>Embryophyta</taxon>
        <taxon>Tracheophyta</taxon>
        <taxon>Spermatophyta</taxon>
        <taxon>Magnoliopsida</taxon>
        <taxon>eudicotyledons</taxon>
        <taxon>Gunneridae</taxon>
        <taxon>Pentapetalae</taxon>
        <taxon>rosids</taxon>
        <taxon>fabids</taxon>
        <taxon>Rosales</taxon>
        <taxon>Rhamnaceae</taxon>
        <taxon>rhamnoid group</taxon>
        <taxon>Rhamneae</taxon>
        <taxon>Rhamnella</taxon>
    </lineage>
</organism>
<dbReference type="GO" id="GO:0045927">
    <property type="term" value="P:positive regulation of growth"/>
    <property type="evidence" value="ECO:0007669"/>
    <property type="project" value="InterPro"/>
</dbReference>
<feature type="domain" description="DUF3475" evidence="2">
    <location>
        <begin position="31"/>
        <end position="87"/>
    </location>
</feature>
<protein>
    <submittedName>
        <fullName evidence="3">Uncharacterized protein</fullName>
    </submittedName>
</protein>
<accession>A0A8K0GUG1</accession>
<evidence type="ECO:0000259" key="1">
    <source>
        <dbReference type="Pfam" id="PF05003"/>
    </source>
</evidence>
<proteinExistence type="predicted"/>
<dbReference type="Pfam" id="PF05003">
    <property type="entry name" value="DUF668"/>
    <property type="match status" value="1"/>
</dbReference>
<dbReference type="PANTHER" id="PTHR31371">
    <property type="entry name" value="BNAC09G50660D PROTEIN"/>
    <property type="match status" value="1"/>
</dbReference>
<dbReference type="OrthoDB" id="2018987at2759"/>
<feature type="domain" description="DUF668" evidence="1">
    <location>
        <begin position="397"/>
        <end position="488"/>
    </location>
</feature>